<proteinExistence type="predicted"/>
<dbReference type="SMART" id="SM00360">
    <property type="entry name" value="RRM"/>
    <property type="match status" value="1"/>
</dbReference>
<dbReference type="FunFam" id="1.20.1390.10:FF:000005">
    <property type="entry name" value="RNA binding (RRM/RBD/RNP motifs) family protein"/>
    <property type="match status" value="1"/>
</dbReference>
<dbReference type="InterPro" id="IPR000504">
    <property type="entry name" value="RRM_dom"/>
</dbReference>
<evidence type="ECO:0000256" key="2">
    <source>
        <dbReference type="SAM" id="MobiDB-lite"/>
    </source>
</evidence>
<feature type="domain" description="RRM" evidence="3">
    <location>
        <begin position="524"/>
        <end position="601"/>
    </location>
</feature>
<dbReference type="PROSITE" id="PS50102">
    <property type="entry name" value="RRM"/>
    <property type="match status" value="1"/>
</dbReference>
<accession>A0AAN7RDV6</accession>
<sequence>MGSMDGGDDRIFKADFTGEGAAKLRETVKEKLKEFMGDYTDDTLVEYVIVLLRNGRSKDEARNELDVFLGDDSDSFISWLWDHLSTSLDLYVQCKETDKDDVSEIKHSLDDQAGRISGNLDSGIEGGKSSNLSRRRHDREWKGLVRETTDHPPLLSSEIERIHPEKKIHGTANHGKRSASPHDQSQRKRGRSDDKHQLTRRGISGRSSELKTTLHIHGEEVGRQVIDAPRRLLQFAVRDAVGTSRPDSTAESALKRLRSVVSTSNEELPSVDRPQRIQSIALLPNSMATVIKAVAEAAEDVRKVKPSRSVFDRLGRGEDPEEPQHLKHREAIVAGELYGGTNQFPVESRSTYFERQGQFDGEMTMMEQDSDLASVYVSDYGQYEQTDVEVQENAFGRDDEDFPMMHHEVSNYDDDSMRFRRNEEQDEPPITRSIHCRMALPAKSVYTGKSPHYLAPKQAPAPQNRKPLQQNVAAANASDLRLIQEKSFPVSAPNGNVQYTDPQRTTQQSPNGLSVRSTENADSWTIHVNNVHLAATKNSLSQHFSKFGEVLEVIINTDAASGQPIGSAMIEFARKESADNALSLDGTSFMSRILKVMKPSPSALQKPTPTTAMTWPRTVRGSPYARFPRVPFPRGMHGTFRGRPPIRGGGRSMQWKRDSQSTSSEASGSVSTSSPFISSHASTVRRFTYVRTEAKPEGNVGASAT</sequence>
<feature type="region of interest" description="Disordered" evidence="2">
    <location>
        <begin position="491"/>
        <end position="513"/>
    </location>
</feature>
<keyword evidence="1" id="KW-0694">RNA-binding</keyword>
<dbReference type="Gene3D" id="1.20.1390.10">
    <property type="entry name" value="PWI domain"/>
    <property type="match status" value="1"/>
</dbReference>
<dbReference type="InterPro" id="IPR002483">
    <property type="entry name" value="PWI_dom"/>
</dbReference>
<dbReference type="InterPro" id="IPR035979">
    <property type="entry name" value="RBD_domain_sf"/>
</dbReference>
<reference evidence="4 5" key="1">
    <citation type="journal article" date="2023" name="Hortic Res">
        <title>Pangenome of water caltrop reveals structural variations and asymmetric subgenome divergence after allopolyploidization.</title>
        <authorList>
            <person name="Zhang X."/>
            <person name="Chen Y."/>
            <person name="Wang L."/>
            <person name="Yuan Y."/>
            <person name="Fang M."/>
            <person name="Shi L."/>
            <person name="Lu R."/>
            <person name="Comes H.P."/>
            <person name="Ma Y."/>
            <person name="Chen Y."/>
            <person name="Huang G."/>
            <person name="Zhou Y."/>
            <person name="Zheng Z."/>
            <person name="Qiu Y."/>
        </authorList>
    </citation>
    <scope>NUCLEOTIDE SEQUENCE [LARGE SCALE GENOMIC DNA]</scope>
    <source>
        <strain evidence="4">F231</strain>
    </source>
</reference>
<evidence type="ECO:0000313" key="5">
    <source>
        <dbReference type="Proteomes" id="UP001346149"/>
    </source>
</evidence>
<dbReference type="PANTHER" id="PTHR14738:SF32">
    <property type="entry name" value="RNA BINDING (RRM_RBD_RNP MOTIFS) FAMILY PROTEIN"/>
    <property type="match status" value="1"/>
</dbReference>
<feature type="region of interest" description="Disordered" evidence="2">
    <location>
        <begin position="109"/>
        <end position="208"/>
    </location>
</feature>
<feature type="region of interest" description="Disordered" evidence="2">
    <location>
        <begin position="626"/>
        <end position="677"/>
    </location>
</feature>
<dbReference type="SUPFAM" id="SSF54928">
    <property type="entry name" value="RNA-binding domain, RBD"/>
    <property type="match status" value="1"/>
</dbReference>
<dbReference type="InterPro" id="IPR012677">
    <property type="entry name" value="Nucleotide-bd_a/b_plait_sf"/>
</dbReference>
<protein>
    <recommendedName>
        <fullName evidence="3">RRM domain-containing protein</fullName>
    </recommendedName>
</protein>
<dbReference type="EMBL" id="JAXQNO010000005">
    <property type="protein sequence ID" value="KAK4798365.1"/>
    <property type="molecule type" value="Genomic_DNA"/>
</dbReference>
<dbReference type="GO" id="GO:0043488">
    <property type="term" value="P:regulation of mRNA stability"/>
    <property type="evidence" value="ECO:0007669"/>
    <property type="project" value="InterPro"/>
</dbReference>
<dbReference type="InterPro" id="IPR040366">
    <property type="entry name" value="Nab2/ZC3H14"/>
</dbReference>
<dbReference type="Pfam" id="PF01480">
    <property type="entry name" value="PWI"/>
    <property type="match status" value="1"/>
</dbReference>
<comment type="caution">
    <text evidence="4">The sequence shown here is derived from an EMBL/GenBank/DDBJ whole genome shotgun (WGS) entry which is preliminary data.</text>
</comment>
<dbReference type="PANTHER" id="PTHR14738">
    <property type="entry name" value="ZINC FINGER CCCH DOMAIN-CONTAINING PROTEIN 14"/>
    <property type="match status" value="1"/>
</dbReference>
<feature type="compositionally biased region" description="Polar residues" evidence="2">
    <location>
        <begin position="493"/>
        <end position="513"/>
    </location>
</feature>
<feature type="compositionally biased region" description="Basic and acidic residues" evidence="2">
    <location>
        <begin position="138"/>
        <end position="150"/>
    </location>
</feature>
<name>A0AAN7RDV6_TRANT</name>
<evidence type="ECO:0000313" key="4">
    <source>
        <dbReference type="EMBL" id="KAK4798365.1"/>
    </source>
</evidence>
<organism evidence="4 5">
    <name type="scientific">Trapa natans</name>
    <name type="common">Water chestnut</name>
    <dbReference type="NCBI Taxonomy" id="22666"/>
    <lineage>
        <taxon>Eukaryota</taxon>
        <taxon>Viridiplantae</taxon>
        <taxon>Streptophyta</taxon>
        <taxon>Embryophyta</taxon>
        <taxon>Tracheophyta</taxon>
        <taxon>Spermatophyta</taxon>
        <taxon>Magnoliopsida</taxon>
        <taxon>eudicotyledons</taxon>
        <taxon>Gunneridae</taxon>
        <taxon>Pentapetalae</taxon>
        <taxon>rosids</taxon>
        <taxon>malvids</taxon>
        <taxon>Myrtales</taxon>
        <taxon>Lythraceae</taxon>
        <taxon>Trapa</taxon>
    </lineage>
</organism>
<dbReference type="AlphaFoldDB" id="A0AAN7RDV6"/>
<keyword evidence="5" id="KW-1185">Reference proteome</keyword>
<gene>
    <name evidence="4" type="ORF">SAY86_030691</name>
</gene>
<dbReference type="Gene3D" id="3.30.70.330">
    <property type="match status" value="1"/>
</dbReference>
<feature type="region of interest" description="Disordered" evidence="2">
    <location>
        <begin position="449"/>
        <end position="468"/>
    </location>
</feature>
<evidence type="ECO:0000256" key="1">
    <source>
        <dbReference type="PROSITE-ProRule" id="PRU00176"/>
    </source>
</evidence>
<feature type="compositionally biased region" description="Low complexity" evidence="2">
    <location>
        <begin position="660"/>
        <end position="674"/>
    </location>
</feature>
<dbReference type="Proteomes" id="UP001346149">
    <property type="component" value="Unassembled WGS sequence"/>
</dbReference>
<feature type="compositionally biased region" description="Basic and acidic residues" evidence="2">
    <location>
        <begin position="158"/>
        <end position="168"/>
    </location>
</feature>
<dbReference type="GO" id="GO:0008143">
    <property type="term" value="F:poly(A) binding"/>
    <property type="evidence" value="ECO:0007669"/>
    <property type="project" value="InterPro"/>
</dbReference>
<dbReference type="Pfam" id="PF00076">
    <property type="entry name" value="RRM_1"/>
    <property type="match status" value="1"/>
</dbReference>
<evidence type="ECO:0000259" key="3">
    <source>
        <dbReference type="PROSITE" id="PS50102"/>
    </source>
</evidence>
<dbReference type="GO" id="GO:0005634">
    <property type="term" value="C:nucleus"/>
    <property type="evidence" value="ECO:0007669"/>
    <property type="project" value="TreeGrafter"/>
</dbReference>
<dbReference type="GO" id="GO:0005737">
    <property type="term" value="C:cytoplasm"/>
    <property type="evidence" value="ECO:0007669"/>
    <property type="project" value="TreeGrafter"/>
</dbReference>